<reference evidence="2 3" key="1">
    <citation type="submission" date="2013-10" db="EMBL/GenBank/DDBJ databases">
        <title>Whole Genome Shotgun Sequence of Photorhabdus temperata J3.</title>
        <authorList>
            <person name="Park G.-S."/>
            <person name="Hong S.-J."/>
            <person name="Shin J.-H."/>
        </authorList>
    </citation>
    <scope>NUCLEOTIDE SEQUENCE [LARGE SCALE GENOMIC DNA]</scope>
    <source>
        <strain evidence="2 3">J3</strain>
    </source>
</reference>
<accession>U7QUK1</accession>
<keyword evidence="3" id="KW-1185">Reference proteome</keyword>
<protein>
    <submittedName>
        <fullName evidence="2">Uncharacterized protein</fullName>
    </submittedName>
</protein>
<feature type="chain" id="PRO_5004686434" evidence="1">
    <location>
        <begin position="20"/>
        <end position="176"/>
    </location>
</feature>
<gene>
    <name evidence="2" type="ORF">O185_18155</name>
</gene>
<dbReference type="RefSeq" id="WP_023045605.1">
    <property type="nucleotide sequence ID" value="NZ_AXDT01000182.1"/>
</dbReference>
<dbReference type="Proteomes" id="UP000017133">
    <property type="component" value="Unassembled WGS sequence"/>
</dbReference>
<dbReference type="EMBL" id="AXDT01000182">
    <property type="protein sequence ID" value="ERT11669.1"/>
    <property type="molecule type" value="Genomic_DNA"/>
</dbReference>
<proteinExistence type="predicted"/>
<feature type="signal peptide" evidence="1">
    <location>
        <begin position="1"/>
        <end position="19"/>
    </location>
</feature>
<name>U7QUK1_PHOTE</name>
<keyword evidence="1" id="KW-0732">Signal</keyword>
<dbReference type="PATRIC" id="fig|1389415.4.peg.3618"/>
<dbReference type="AlphaFoldDB" id="U7QUK1"/>
<comment type="caution">
    <text evidence="2">The sequence shown here is derived from an EMBL/GenBank/DDBJ whole genome shotgun (WGS) entry which is preliminary data.</text>
</comment>
<evidence type="ECO:0000313" key="3">
    <source>
        <dbReference type="Proteomes" id="UP000017133"/>
    </source>
</evidence>
<evidence type="ECO:0000256" key="1">
    <source>
        <dbReference type="SAM" id="SignalP"/>
    </source>
</evidence>
<sequence length="176" mass="18920">MKKLLSIIALNLLAFNSFAVELKTTNPYPNLTPAQVTEKINSMGVRKFIISTSPNVDGSTWDYILSHISSGNIEWLRIVPILSTGVDAGSAEDLSTAVATALPKNASGVLSVLNDSNVSISTESVCSLPFYQGTEAELNQYVIDSIRALYKNKGGEKCLQKLIETTGNSKSFSEGD</sequence>
<evidence type="ECO:0000313" key="2">
    <source>
        <dbReference type="EMBL" id="ERT11669.1"/>
    </source>
</evidence>
<organism evidence="2 3">
    <name type="scientific">Photorhabdus temperata J3</name>
    <dbReference type="NCBI Taxonomy" id="1389415"/>
    <lineage>
        <taxon>Bacteria</taxon>
        <taxon>Pseudomonadati</taxon>
        <taxon>Pseudomonadota</taxon>
        <taxon>Gammaproteobacteria</taxon>
        <taxon>Enterobacterales</taxon>
        <taxon>Morganellaceae</taxon>
        <taxon>Photorhabdus</taxon>
    </lineage>
</organism>